<dbReference type="InterPro" id="IPR000792">
    <property type="entry name" value="Tscrpt_reg_LuxR_C"/>
</dbReference>
<dbReference type="NCBIfam" id="TIGR00229">
    <property type="entry name" value="sensory_box"/>
    <property type="match status" value="1"/>
</dbReference>
<dbReference type="InterPro" id="IPR039420">
    <property type="entry name" value="WalR-like"/>
</dbReference>
<evidence type="ECO:0000259" key="4">
    <source>
        <dbReference type="PROSITE" id="PS50043"/>
    </source>
</evidence>
<dbReference type="SMART" id="SM00091">
    <property type="entry name" value="PAS"/>
    <property type="match status" value="1"/>
</dbReference>
<dbReference type="OrthoDB" id="5571399at2"/>
<evidence type="ECO:0000313" key="6">
    <source>
        <dbReference type="EMBL" id="RKP59450.1"/>
    </source>
</evidence>
<dbReference type="Gene3D" id="3.30.450.20">
    <property type="entry name" value="PAS domain"/>
    <property type="match status" value="1"/>
</dbReference>
<dbReference type="GO" id="GO:0006355">
    <property type="term" value="P:regulation of DNA-templated transcription"/>
    <property type="evidence" value="ECO:0007669"/>
    <property type="project" value="InterPro"/>
</dbReference>
<keyword evidence="7" id="KW-1185">Reference proteome</keyword>
<sequence>MTAESNVREVCGTCAKGGARRRSNRGDRHGPCSGFSVDWGVEIVKPIESENIGKAFAFGGEDFAFEFIDTLPDMVFLVDESGVIRFANTACSEILGYGQSELIEQRIMDLVIAGDRGRTEREAAAVLSGRPRFGFQNRYGHKNGTDVHLSWSARWMATRRLRVGVARDVSGLRSPMLTVGELVVSNALIEGLAPYERRVLQLLLTEASEKEIAEQLGLAKSTTHFYVTGIFRKLKVRSRAGLMSLCMRSLVGLADPGT</sequence>
<gene>
    <name evidence="6" type="ORF">D7S86_05190</name>
</gene>
<evidence type="ECO:0000256" key="1">
    <source>
        <dbReference type="ARBA" id="ARBA00023015"/>
    </source>
</evidence>
<reference evidence="6 7" key="1">
    <citation type="submission" date="2018-10" db="EMBL/GenBank/DDBJ databases">
        <title>Robbsia sp. DHC34, isolated from soil.</title>
        <authorList>
            <person name="Gao Z.-H."/>
            <person name="Qiu L.-H."/>
        </authorList>
    </citation>
    <scope>NUCLEOTIDE SEQUENCE [LARGE SCALE GENOMIC DNA]</scope>
    <source>
        <strain evidence="6 7">DHC34</strain>
    </source>
</reference>
<accession>A0A494YCE2</accession>
<keyword evidence="2" id="KW-0238">DNA-binding</keyword>
<dbReference type="InterPro" id="IPR035965">
    <property type="entry name" value="PAS-like_dom_sf"/>
</dbReference>
<dbReference type="SMART" id="SM00421">
    <property type="entry name" value="HTH_LUXR"/>
    <property type="match status" value="1"/>
</dbReference>
<dbReference type="InterPro" id="IPR000014">
    <property type="entry name" value="PAS"/>
</dbReference>
<evidence type="ECO:0000256" key="2">
    <source>
        <dbReference type="ARBA" id="ARBA00023125"/>
    </source>
</evidence>
<dbReference type="AlphaFoldDB" id="A0A494YCE2"/>
<dbReference type="Proteomes" id="UP000270342">
    <property type="component" value="Unassembled WGS sequence"/>
</dbReference>
<dbReference type="EMBL" id="RBZU01000001">
    <property type="protein sequence ID" value="RKP59450.1"/>
    <property type="molecule type" value="Genomic_DNA"/>
</dbReference>
<comment type="caution">
    <text evidence="6">The sequence shown here is derived from an EMBL/GenBank/DDBJ whole genome shotgun (WGS) entry which is preliminary data.</text>
</comment>
<dbReference type="PROSITE" id="PS50112">
    <property type="entry name" value="PAS"/>
    <property type="match status" value="1"/>
</dbReference>
<dbReference type="PANTHER" id="PTHR43214">
    <property type="entry name" value="TWO-COMPONENT RESPONSE REGULATOR"/>
    <property type="match status" value="1"/>
</dbReference>
<keyword evidence="3" id="KW-0804">Transcription</keyword>
<dbReference type="Pfam" id="PF00196">
    <property type="entry name" value="GerE"/>
    <property type="match status" value="1"/>
</dbReference>
<protein>
    <submittedName>
        <fullName evidence="6">PAS domain S-box protein</fullName>
    </submittedName>
</protein>
<proteinExistence type="predicted"/>
<evidence type="ECO:0000313" key="7">
    <source>
        <dbReference type="Proteomes" id="UP000270342"/>
    </source>
</evidence>
<dbReference type="Pfam" id="PF00989">
    <property type="entry name" value="PAS"/>
    <property type="match status" value="1"/>
</dbReference>
<evidence type="ECO:0000256" key="3">
    <source>
        <dbReference type="ARBA" id="ARBA00023163"/>
    </source>
</evidence>
<dbReference type="PANTHER" id="PTHR43214:SF41">
    <property type="entry name" value="NITRATE_NITRITE RESPONSE REGULATOR PROTEIN NARP"/>
    <property type="match status" value="1"/>
</dbReference>
<dbReference type="InterPro" id="IPR016032">
    <property type="entry name" value="Sig_transdc_resp-reg_C-effctor"/>
</dbReference>
<dbReference type="CDD" id="cd06170">
    <property type="entry name" value="LuxR_C_like"/>
    <property type="match status" value="1"/>
</dbReference>
<dbReference type="InterPro" id="IPR036388">
    <property type="entry name" value="WH-like_DNA-bd_sf"/>
</dbReference>
<organism evidence="6 7">
    <name type="scientific">Pararobbsia silviterrae</name>
    <dbReference type="NCBI Taxonomy" id="1792498"/>
    <lineage>
        <taxon>Bacteria</taxon>
        <taxon>Pseudomonadati</taxon>
        <taxon>Pseudomonadota</taxon>
        <taxon>Betaproteobacteria</taxon>
        <taxon>Burkholderiales</taxon>
        <taxon>Burkholderiaceae</taxon>
        <taxon>Pararobbsia</taxon>
    </lineage>
</organism>
<feature type="domain" description="HTH luxR-type" evidence="4">
    <location>
        <begin position="185"/>
        <end position="250"/>
    </location>
</feature>
<dbReference type="Gene3D" id="1.10.10.10">
    <property type="entry name" value="Winged helix-like DNA-binding domain superfamily/Winged helix DNA-binding domain"/>
    <property type="match status" value="1"/>
</dbReference>
<dbReference type="SUPFAM" id="SSF46894">
    <property type="entry name" value="C-terminal effector domain of the bipartite response regulators"/>
    <property type="match status" value="1"/>
</dbReference>
<dbReference type="GO" id="GO:0003677">
    <property type="term" value="F:DNA binding"/>
    <property type="evidence" value="ECO:0007669"/>
    <property type="project" value="UniProtKB-KW"/>
</dbReference>
<keyword evidence="1" id="KW-0805">Transcription regulation</keyword>
<feature type="domain" description="PAS" evidence="5">
    <location>
        <begin position="60"/>
        <end position="130"/>
    </location>
</feature>
<dbReference type="SUPFAM" id="SSF55785">
    <property type="entry name" value="PYP-like sensor domain (PAS domain)"/>
    <property type="match status" value="1"/>
</dbReference>
<dbReference type="InterPro" id="IPR013767">
    <property type="entry name" value="PAS_fold"/>
</dbReference>
<name>A0A494YCE2_9BURK</name>
<dbReference type="CDD" id="cd00130">
    <property type="entry name" value="PAS"/>
    <property type="match status" value="1"/>
</dbReference>
<evidence type="ECO:0000259" key="5">
    <source>
        <dbReference type="PROSITE" id="PS50112"/>
    </source>
</evidence>
<dbReference type="PROSITE" id="PS50043">
    <property type="entry name" value="HTH_LUXR_2"/>
    <property type="match status" value="1"/>
</dbReference>